<comment type="caution">
    <text evidence="2">The sequence shown here is derived from an EMBL/GenBank/DDBJ whole genome shotgun (WGS) entry which is preliminary data.</text>
</comment>
<dbReference type="Proteomes" id="UP001432146">
    <property type="component" value="Unassembled WGS sequence"/>
</dbReference>
<sequence>MLWKYLVKKFNLTNDRLLNFRTKLAAVYAFSAWQIMILVFLYSNEENFPNTPEKQGKFIEKEQKTKDVQVIRIDGFHIVDKLEES</sequence>
<accession>A0AAW0ZPJ2</accession>
<evidence type="ECO:0000256" key="1">
    <source>
        <dbReference type="SAM" id="Phobius"/>
    </source>
</evidence>
<keyword evidence="3" id="KW-1185">Reference proteome</keyword>
<gene>
    <name evidence="2" type="ORF">QLX08_007339</name>
</gene>
<keyword evidence="1" id="KW-1133">Transmembrane helix</keyword>
<name>A0AAW0ZPJ2_9HYME</name>
<organism evidence="2 3">
    <name type="scientific">Tetragonisca angustula</name>
    <dbReference type="NCBI Taxonomy" id="166442"/>
    <lineage>
        <taxon>Eukaryota</taxon>
        <taxon>Metazoa</taxon>
        <taxon>Ecdysozoa</taxon>
        <taxon>Arthropoda</taxon>
        <taxon>Hexapoda</taxon>
        <taxon>Insecta</taxon>
        <taxon>Pterygota</taxon>
        <taxon>Neoptera</taxon>
        <taxon>Endopterygota</taxon>
        <taxon>Hymenoptera</taxon>
        <taxon>Apocrita</taxon>
        <taxon>Aculeata</taxon>
        <taxon>Apoidea</taxon>
        <taxon>Anthophila</taxon>
        <taxon>Apidae</taxon>
        <taxon>Tetragonisca</taxon>
    </lineage>
</organism>
<dbReference type="AlphaFoldDB" id="A0AAW0ZPJ2"/>
<dbReference type="EMBL" id="JAWNGG020000144">
    <property type="protein sequence ID" value="KAK9299707.1"/>
    <property type="molecule type" value="Genomic_DNA"/>
</dbReference>
<evidence type="ECO:0000313" key="3">
    <source>
        <dbReference type="Proteomes" id="UP001432146"/>
    </source>
</evidence>
<evidence type="ECO:0000313" key="2">
    <source>
        <dbReference type="EMBL" id="KAK9299707.1"/>
    </source>
</evidence>
<reference evidence="2 3" key="1">
    <citation type="submission" date="2024-05" db="EMBL/GenBank/DDBJ databases">
        <title>The nuclear and mitochondrial genome assemblies of Tetragonisca angustula (Apidae: Meliponini), a tiny yet remarkable pollinator in the Neotropics.</title>
        <authorList>
            <person name="Ferrari R."/>
            <person name="Ricardo P.C."/>
            <person name="Dias F.C."/>
            <person name="Araujo N.S."/>
            <person name="Soares D.O."/>
            <person name="Zhou Q.-S."/>
            <person name="Zhu C.-D."/>
            <person name="Coutinho L."/>
            <person name="Airas M.C."/>
            <person name="Batista T.M."/>
        </authorList>
    </citation>
    <scope>NUCLEOTIDE SEQUENCE [LARGE SCALE GENOMIC DNA]</scope>
    <source>
        <strain evidence="2">ASF017062</strain>
        <tissue evidence="2">Abdomen</tissue>
    </source>
</reference>
<keyword evidence="1" id="KW-0472">Membrane</keyword>
<protein>
    <submittedName>
        <fullName evidence="2">Uncharacterized protein</fullName>
    </submittedName>
</protein>
<feature type="transmembrane region" description="Helical" evidence="1">
    <location>
        <begin position="24"/>
        <end position="43"/>
    </location>
</feature>
<keyword evidence="1" id="KW-0812">Transmembrane</keyword>
<proteinExistence type="predicted"/>